<accession>A0A1H4R618</accession>
<dbReference type="GO" id="GO:0051213">
    <property type="term" value="F:dioxygenase activity"/>
    <property type="evidence" value="ECO:0007669"/>
    <property type="project" value="UniProtKB-KW"/>
</dbReference>
<proteinExistence type="predicted"/>
<dbReference type="InterPro" id="IPR004360">
    <property type="entry name" value="Glyas_Fos-R_dOase_dom"/>
</dbReference>
<sequence length="146" mass="16905">MFQMNNLVPEMLVSHLERSLCFYRDTLGFKVEYQRPEHFFAFLSFNGGQLMLEQDDQEESEWRVGPLQAPFGRGMNLSIECPDIRQLALALKQAGIALRRDIQECWYRHDELLHGELNLLVQDPDGYLLRFTEDLGFKPVEPSAGA</sequence>
<dbReference type="AlphaFoldDB" id="A0A1H4R618"/>
<dbReference type="Gene3D" id="3.10.180.10">
    <property type="entry name" value="2,3-Dihydroxybiphenyl 1,2-Dioxygenase, domain 1"/>
    <property type="match status" value="1"/>
</dbReference>
<dbReference type="PROSITE" id="PS51819">
    <property type="entry name" value="VOC"/>
    <property type="match status" value="1"/>
</dbReference>
<gene>
    <name evidence="2" type="ORF">SAMN05216178_4055</name>
</gene>
<dbReference type="RefSeq" id="WP_092316442.1">
    <property type="nucleotide sequence ID" value="NZ_FNTJ01000001.1"/>
</dbReference>
<name>A0A1H4R618_9PSED</name>
<organism evidence="2 3">
    <name type="scientific">Pseudomonas saponiphila</name>
    <dbReference type="NCBI Taxonomy" id="556534"/>
    <lineage>
        <taxon>Bacteria</taxon>
        <taxon>Pseudomonadati</taxon>
        <taxon>Pseudomonadota</taxon>
        <taxon>Gammaproteobacteria</taxon>
        <taxon>Pseudomonadales</taxon>
        <taxon>Pseudomonadaceae</taxon>
        <taxon>Pseudomonas</taxon>
    </lineage>
</organism>
<dbReference type="SUPFAM" id="SSF54593">
    <property type="entry name" value="Glyoxalase/Bleomycin resistance protein/Dihydroxybiphenyl dioxygenase"/>
    <property type="match status" value="1"/>
</dbReference>
<keyword evidence="2" id="KW-0223">Dioxygenase</keyword>
<keyword evidence="2" id="KW-0560">Oxidoreductase</keyword>
<keyword evidence="3" id="KW-1185">Reference proteome</keyword>
<dbReference type="EMBL" id="FNTJ01000001">
    <property type="protein sequence ID" value="SEC27350.1"/>
    <property type="molecule type" value="Genomic_DNA"/>
</dbReference>
<evidence type="ECO:0000313" key="2">
    <source>
        <dbReference type="EMBL" id="SEC27350.1"/>
    </source>
</evidence>
<evidence type="ECO:0000259" key="1">
    <source>
        <dbReference type="PROSITE" id="PS51819"/>
    </source>
</evidence>
<evidence type="ECO:0000313" key="3">
    <source>
        <dbReference type="Proteomes" id="UP000198982"/>
    </source>
</evidence>
<dbReference type="Proteomes" id="UP000198982">
    <property type="component" value="Unassembled WGS sequence"/>
</dbReference>
<feature type="domain" description="VOC" evidence="1">
    <location>
        <begin position="3"/>
        <end position="134"/>
    </location>
</feature>
<dbReference type="InterPro" id="IPR037523">
    <property type="entry name" value="VOC_core"/>
</dbReference>
<dbReference type="InterPro" id="IPR029068">
    <property type="entry name" value="Glyas_Bleomycin-R_OHBP_Dase"/>
</dbReference>
<protein>
    <submittedName>
        <fullName evidence="2">Catechol 2,3-dioxygenase</fullName>
    </submittedName>
</protein>
<dbReference type="Pfam" id="PF00903">
    <property type="entry name" value="Glyoxalase"/>
    <property type="match status" value="1"/>
</dbReference>
<reference evidence="3" key="1">
    <citation type="submission" date="2016-10" db="EMBL/GenBank/DDBJ databases">
        <authorList>
            <person name="Varghese N."/>
            <person name="Submissions S."/>
        </authorList>
    </citation>
    <scope>NUCLEOTIDE SEQUENCE [LARGE SCALE GENOMIC DNA]</scope>
    <source>
        <strain evidence="3">DSM 9751</strain>
    </source>
</reference>